<feature type="domain" description="2EXR" evidence="1">
    <location>
        <begin position="34"/>
        <end position="115"/>
    </location>
</feature>
<evidence type="ECO:0000313" key="3">
    <source>
        <dbReference type="Proteomes" id="UP000235672"/>
    </source>
</evidence>
<dbReference type="InterPro" id="IPR045518">
    <property type="entry name" value="2EXR"/>
</dbReference>
<dbReference type="OrthoDB" id="4812806at2759"/>
<keyword evidence="3" id="KW-1185">Reference proteome</keyword>
<reference evidence="2 3" key="1">
    <citation type="submission" date="2016-05" db="EMBL/GenBank/DDBJ databases">
        <title>A degradative enzymes factory behind the ericoid mycorrhizal symbiosis.</title>
        <authorList>
            <consortium name="DOE Joint Genome Institute"/>
            <person name="Martino E."/>
            <person name="Morin E."/>
            <person name="Grelet G."/>
            <person name="Kuo A."/>
            <person name="Kohler A."/>
            <person name="Daghino S."/>
            <person name="Barry K."/>
            <person name="Choi C."/>
            <person name="Cichocki N."/>
            <person name="Clum A."/>
            <person name="Copeland A."/>
            <person name="Hainaut M."/>
            <person name="Haridas S."/>
            <person name="Labutti K."/>
            <person name="Lindquist E."/>
            <person name="Lipzen A."/>
            <person name="Khouja H.-R."/>
            <person name="Murat C."/>
            <person name="Ohm R."/>
            <person name="Olson A."/>
            <person name="Spatafora J."/>
            <person name="Veneault-Fourrey C."/>
            <person name="Henrissat B."/>
            <person name="Grigoriev I."/>
            <person name="Martin F."/>
            <person name="Perotto S."/>
        </authorList>
    </citation>
    <scope>NUCLEOTIDE SEQUENCE [LARGE SCALE GENOMIC DNA]</scope>
    <source>
        <strain evidence="2 3">UAMH 7357</strain>
    </source>
</reference>
<dbReference type="PANTHER" id="PTHR35910:SF6">
    <property type="entry name" value="2EXR DOMAIN-CONTAINING PROTEIN"/>
    <property type="match status" value="1"/>
</dbReference>
<proteinExistence type="predicted"/>
<name>A0A2J6QAJ7_9HELO</name>
<protein>
    <recommendedName>
        <fullName evidence="1">2EXR domain-containing protein</fullName>
    </recommendedName>
</protein>
<evidence type="ECO:0000313" key="2">
    <source>
        <dbReference type="EMBL" id="PMD23300.1"/>
    </source>
</evidence>
<accession>A0A2J6QAJ7</accession>
<dbReference type="PANTHER" id="PTHR35910">
    <property type="entry name" value="2EXR DOMAIN-CONTAINING PROTEIN"/>
    <property type="match status" value="1"/>
</dbReference>
<dbReference type="AlphaFoldDB" id="A0A2J6QAJ7"/>
<dbReference type="Pfam" id="PF20150">
    <property type="entry name" value="2EXR"/>
    <property type="match status" value="1"/>
</dbReference>
<dbReference type="Proteomes" id="UP000235672">
    <property type="component" value="Unassembled WGS sequence"/>
</dbReference>
<organism evidence="2 3">
    <name type="scientific">Hyaloscypha hepaticicola</name>
    <dbReference type="NCBI Taxonomy" id="2082293"/>
    <lineage>
        <taxon>Eukaryota</taxon>
        <taxon>Fungi</taxon>
        <taxon>Dikarya</taxon>
        <taxon>Ascomycota</taxon>
        <taxon>Pezizomycotina</taxon>
        <taxon>Leotiomycetes</taxon>
        <taxon>Helotiales</taxon>
        <taxon>Hyaloscyphaceae</taxon>
        <taxon>Hyaloscypha</taxon>
    </lineage>
</organism>
<dbReference type="EMBL" id="KZ613475">
    <property type="protein sequence ID" value="PMD23300.1"/>
    <property type="molecule type" value="Genomic_DNA"/>
</dbReference>
<sequence>MPLTETDWEKGTIHRVIHRNRRRPMENPSYQGAFTFFKRLPAEIRRLIWKHALPGPRVLTHSALHNSKLSLLSVCRESREVVKLSYVRLLRPRSGFDLLENPASVLWANPDIDTIVIDLTAPQTEESGADILDHSLFSLGDQEFMTQTFTRFVGLSRFKHLALAFNLIHDNGGALFIALQVAFPDLQTLTVFLNS</sequence>
<gene>
    <name evidence="2" type="ORF">NA56DRAFT_66674</name>
</gene>
<evidence type="ECO:0000259" key="1">
    <source>
        <dbReference type="Pfam" id="PF20150"/>
    </source>
</evidence>